<dbReference type="InterPro" id="IPR006448">
    <property type="entry name" value="Phage_term_ssu_P27"/>
</dbReference>
<proteinExistence type="predicted"/>
<organism evidence="2 3">
    <name type="scientific">Ochrobactrum soli</name>
    <dbReference type="NCBI Taxonomy" id="2448455"/>
    <lineage>
        <taxon>Bacteria</taxon>
        <taxon>Pseudomonadati</taxon>
        <taxon>Pseudomonadota</taxon>
        <taxon>Alphaproteobacteria</taxon>
        <taxon>Hyphomicrobiales</taxon>
        <taxon>Brucellaceae</taxon>
        <taxon>Brucella/Ochrobactrum group</taxon>
        <taxon>Ochrobactrum</taxon>
    </lineage>
</organism>
<dbReference type="Pfam" id="PF05119">
    <property type="entry name" value="Terminase_4"/>
    <property type="match status" value="1"/>
</dbReference>
<comment type="caution">
    <text evidence="2">The sequence shown here is derived from an EMBL/GenBank/DDBJ whole genome shotgun (WGS) entry which is preliminary data.</text>
</comment>
<accession>A0A849KJS3</accession>
<dbReference type="AlphaFoldDB" id="A0A849KJS3"/>
<dbReference type="EMBL" id="JABFCY010000002">
    <property type="protein sequence ID" value="NNU59740.1"/>
    <property type="molecule type" value="Genomic_DNA"/>
</dbReference>
<sequence length="153" mass="16443">MGARGPRPETPEMQALKGNPGKRKKRAASIRPSGDVYIPNYLDDDARECFEMIVSAMPPETYAATDAGGIAVYAAAWADHKRATEALKTEPALVAGSTGNLTVNPWFKIKNEAARIMMSMGDRLGLDPKARAALTPQKEKPKSKFAGLIGGEK</sequence>
<feature type="region of interest" description="Disordered" evidence="1">
    <location>
        <begin position="133"/>
        <end position="153"/>
    </location>
</feature>
<feature type="compositionally biased region" description="Basic and acidic residues" evidence="1">
    <location>
        <begin position="1"/>
        <end position="10"/>
    </location>
</feature>
<dbReference type="RefSeq" id="WP_121538098.1">
    <property type="nucleotide sequence ID" value="NZ_JABFCY010000002.1"/>
</dbReference>
<protein>
    <submittedName>
        <fullName evidence="2">Phage terminase small subunit P27 family</fullName>
    </submittedName>
</protein>
<evidence type="ECO:0000313" key="2">
    <source>
        <dbReference type="EMBL" id="NNU59740.1"/>
    </source>
</evidence>
<gene>
    <name evidence="2" type="ORF">HKX02_05640</name>
</gene>
<feature type="region of interest" description="Disordered" evidence="1">
    <location>
        <begin position="1"/>
        <end position="31"/>
    </location>
</feature>
<dbReference type="Proteomes" id="UP000574931">
    <property type="component" value="Unassembled WGS sequence"/>
</dbReference>
<reference evidence="2 3" key="1">
    <citation type="submission" date="2020-05" db="EMBL/GenBank/DDBJ databases">
        <title>Draft Genome Sequence of Ochrobactrum soli Isolated from Stable Fly Gut.</title>
        <authorList>
            <person name="Pileggi M.T."/>
            <person name="Vazhakkala L.J."/>
            <person name="Wong C.N."/>
        </authorList>
    </citation>
    <scope>NUCLEOTIDE SEQUENCE [LARGE SCALE GENOMIC DNA]</scope>
    <source>
        <strain evidence="2 3">MTP-C0764</strain>
    </source>
</reference>
<name>A0A849KJS3_9HYPH</name>
<dbReference type="NCBIfam" id="TIGR01558">
    <property type="entry name" value="sm_term_P27"/>
    <property type="match status" value="1"/>
</dbReference>
<keyword evidence="3" id="KW-1185">Reference proteome</keyword>
<evidence type="ECO:0000313" key="3">
    <source>
        <dbReference type="Proteomes" id="UP000574931"/>
    </source>
</evidence>
<evidence type="ECO:0000256" key="1">
    <source>
        <dbReference type="SAM" id="MobiDB-lite"/>
    </source>
</evidence>